<comment type="caution">
    <text evidence="5">The sequence shown here is derived from an EMBL/GenBank/DDBJ whole genome shotgun (WGS) entry which is preliminary data.</text>
</comment>
<evidence type="ECO:0000256" key="4">
    <source>
        <dbReference type="RuleBase" id="RU363018"/>
    </source>
</evidence>
<organism evidence="5 6">
    <name type="scientific">Leucosporidium creatinivorum</name>
    <dbReference type="NCBI Taxonomy" id="106004"/>
    <lineage>
        <taxon>Eukaryota</taxon>
        <taxon>Fungi</taxon>
        <taxon>Dikarya</taxon>
        <taxon>Basidiomycota</taxon>
        <taxon>Pucciniomycotina</taxon>
        <taxon>Microbotryomycetes</taxon>
        <taxon>Leucosporidiales</taxon>
        <taxon>Leucosporidium</taxon>
    </lineage>
</organism>
<dbReference type="EMBL" id="MCGR01000004">
    <property type="protein sequence ID" value="ORY90212.1"/>
    <property type="molecule type" value="Genomic_DNA"/>
</dbReference>
<dbReference type="NCBIfam" id="TIGR00055">
    <property type="entry name" value="uppS"/>
    <property type="match status" value="1"/>
</dbReference>
<evidence type="ECO:0000256" key="2">
    <source>
        <dbReference type="ARBA" id="ARBA00022679"/>
    </source>
</evidence>
<comment type="similarity">
    <text evidence="1 4">Belongs to the UPP synthase family.</text>
</comment>
<dbReference type="InParanoid" id="A0A1Y2G0P9"/>
<dbReference type="Pfam" id="PF01255">
    <property type="entry name" value="Prenyltransf"/>
    <property type="match status" value="1"/>
</dbReference>
<proteinExistence type="inferred from homology"/>
<dbReference type="PROSITE" id="PS01066">
    <property type="entry name" value="UPP_SYNTHASE"/>
    <property type="match status" value="1"/>
</dbReference>
<dbReference type="Gene3D" id="3.40.1180.10">
    <property type="entry name" value="Decaprenyl diphosphate synthase-like"/>
    <property type="match status" value="1"/>
</dbReference>
<dbReference type="AlphaFoldDB" id="A0A1Y2G0P9"/>
<name>A0A1Y2G0P9_9BASI</name>
<evidence type="ECO:0000256" key="3">
    <source>
        <dbReference type="ARBA" id="ARBA00022842"/>
    </source>
</evidence>
<dbReference type="SUPFAM" id="SSF64005">
    <property type="entry name" value="Undecaprenyl diphosphate synthase"/>
    <property type="match status" value="1"/>
</dbReference>
<dbReference type="Proteomes" id="UP000193467">
    <property type="component" value="Unassembled WGS sequence"/>
</dbReference>
<dbReference type="HAMAP" id="MF_01139">
    <property type="entry name" value="ISPT"/>
    <property type="match status" value="1"/>
</dbReference>
<dbReference type="OrthoDB" id="4173905at2759"/>
<dbReference type="PANTHER" id="PTHR10291">
    <property type="entry name" value="DEHYDRODOLICHYL DIPHOSPHATE SYNTHASE FAMILY MEMBER"/>
    <property type="match status" value="1"/>
</dbReference>
<dbReference type="CDD" id="cd00475">
    <property type="entry name" value="Cis_IPPS"/>
    <property type="match status" value="1"/>
</dbReference>
<reference evidence="5 6" key="1">
    <citation type="submission" date="2016-07" db="EMBL/GenBank/DDBJ databases">
        <title>Pervasive Adenine N6-methylation of Active Genes in Fungi.</title>
        <authorList>
            <consortium name="DOE Joint Genome Institute"/>
            <person name="Mondo S.J."/>
            <person name="Dannebaum R.O."/>
            <person name="Kuo R.C."/>
            <person name="Labutti K."/>
            <person name="Haridas S."/>
            <person name="Kuo A."/>
            <person name="Salamov A."/>
            <person name="Ahrendt S.R."/>
            <person name="Lipzen A."/>
            <person name="Sullivan W."/>
            <person name="Andreopoulos W.B."/>
            <person name="Clum A."/>
            <person name="Lindquist E."/>
            <person name="Daum C."/>
            <person name="Ramamoorthy G.K."/>
            <person name="Gryganskyi A."/>
            <person name="Culley D."/>
            <person name="Magnuson J.K."/>
            <person name="James T.Y."/>
            <person name="O'Malley M.A."/>
            <person name="Stajich J.E."/>
            <person name="Spatafora J.W."/>
            <person name="Visel A."/>
            <person name="Grigoriev I.V."/>
        </authorList>
    </citation>
    <scope>NUCLEOTIDE SEQUENCE [LARGE SCALE GENOMIC DNA]</scope>
    <source>
        <strain evidence="5 6">62-1032</strain>
    </source>
</reference>
<dbReference type="GO" id="GO:1904423">
    <property type="term" value="C:dehydrodolichyl diphosphate synthase complex"/>
    <property type="evidence" value="ECO:0007669"/>
    <property type="project" value="TreeGrafter"/>
</dbReference>
<dbReference type="GO" id="GO:0005811">
    <property type="term" value="C:lipid droplet"/>
    <property type="evidence" value="ECO:0007669"/>
    <property type="project" value="TreeGrafter"/>
</dbReference>
<dbReference type="GO" id="GO:0016094">
    <property type="term" value="P:polyprenol biosynthetic process"/>
    <property type="evidence" value="ECO:0007669"/>
    <property type="project" value="TreeGrafter"/>
</dbReference>
<keyword evidence="3" id="KW-0460">Magnesium</keyword>
<evidence type="ECO:0000313" key="5">
    <source>
        <dbReference type="EMBL" id="ORY90212.1"/>
    </source>
</evidence>
<sequence>MVLPWNLWDLISTSSNDPPDSHLPLSSFLLAYVPKSLHPALRNLLIRSLRLGPRPQHVAFIMDGNRRSARERSLPVRVGHEEGFEALKRVLSFLLKLEIPHVTVYAFSIENFNRDPLEVEALMDMARLRLVEICEKGALLDRHGVQIRVLGRTDLLPPDVQESCARAEAMTANNSKGILNFCCPYTSQEEMATAIKRTATSAQDPETITEATVSSNLYTSASPPLDILIRTSGVSRLSDFLLWQASEDAVLHFIPPNWPDIGVVDVLPPLLQYQAESTTRALGRWLSPSSWSSSRSTKVE</sequence>
<dbReference type="GO" id="GO:0016020">
    <property type="term" value="C:membrane"/>
    <property type="evidence" value="ECO:0007669"/>
    <property type="project" value="TreeGrafter"/>
</dbReference>
<keyword evidence="6" id="KW-1185">Reference proteome</keyword>
<dbReference type="FunFam" id="3.40.1180.10:FF:000005">
    <property type="entry name" value="Alkyl transferase"/>
    <property type="match status" value="1"/>
</dbReference>
<gene>
    <name evidence="5" type="ORF">BCR35DRAFT_349961</name>
</gene>
<dbReference type="FunCoup" id="A0A1Y2G0P9">
    <property type="interactions" value="410"/>
</dbReference>
<accession>A0A1Y2G0P9</accession>
<dbReference type="GO" id="GO:0045547">
    <property type="term" value="F:ditrans,polycis-polyprenyl diphosphate synthase [(2E,6E)-farnesyl diphosphate specific] activity"/>
    <property type="evidence" value="ECO:0007669"/>
    <property type="project" value="TreeGrafter"/>
</dbReference>
<dbReference type="EC" id="2.5.1.-" evidence="4"/>
<dbReference type="InterPro" id="IPR018520">
    <property type="entry name" value="UPP_synth-like_CS"/>
</dbReference>
<dbReference type="GO" id="GO:0005783">
    <property type="term" value="C:endoplasmic reticulum"/>
    <property type="evidence" value="ECO:0007669"/>
    <property type="project" value="TreeGrafter"/>
</dbReference>
<evidence type="ECO:0000313" key="6">
    <source>
        <dbReference type="Proteomes" id="UP000193467"/>
    </source>
</evidence>
<dbReference type="InterPro" id="IPR036424">
    <property type="entry name" value="UPP_synth-like_sf"/>
</dbReference>
<dbReference type="PANTHER" id="PTHR10291:SF43">
    <property type="entry name" value="DEHYDRODOLICHYL DIPHOSPHATE SYNTHASE COMPLEX SUBUNIT DHDDS"/>
    <property type="match status" value="1"/>
</dbReference>
<protein>
    <recommendedName>
        <fullName evidence="4">Alkyl transferase</fullName>
        <ecNumber evidence="4">2.5.1.-</ecNumber>
    </recommendedName>
</protein>
<dbReference type="STRING" id="106004.A0A1Y2G0P9"/>
<evidence type="ECO:0000256" key="1">
    <source>
        <dbReference type="ARBA" id="ARBA00005432"/>
    </source>
</evidence>
<dbReference type="InterPro" id="IPR001441">
    <property type="entry name" value="UPP_synth-like"/>
</dbReference>
<keyword evidence="2 4" id="KW-0808">Transferase</keyword>